<comment type="similarity">
    <text evidence="1">Belongs to the peptidase C1 family.</text>
</comment>
<feature type="region of interest" description="Disordered" evidence="3">
    <location>
        <begin position="348"/>
        <end position="461"/>
    </location>
</feature>
<accession>A0A485KHS5</accession>
<dbReference type="InterPro" id="IPR000668">
    <property type="entry name" value="Peptidase_C1A_C"/>
</dbReference>
<dbReference type="InterPro" id="IPR000169">
    <property type="entry name" value="Pept_cys_AS"/>
</dbReference>
<organism evidence="7 8">
    <name type="scientific">Aphanomyces stellatus</name>
    <dbReference type="NCBI Taxonomy" id="120398"/>
    <lineage>
        <taxon>Eukaryota</taxon>
        <taxon>Sar</taxon>
        <taxon>Stramenopiles</taxon>
        <taxon>Oomycota</taxon>
        <taxon>Saprolegniomycetes</taxon>
        <taxon>Saprolegniales</taxon>
        <taxon>Verrucalvaceae</taxon>
        <taxon>Aphanomyces</taxon>
    </lineage>
</organism>
<evidence type="ECO:0000256" key="4">
    <source>
        <dbReference type="SAM" id="SignalP"/>
    </source>
</evidence>
<dbReference type="SMART" id="SM00645">
    <property type="entry name" value="Pept_C1"/>
    <property type="match status" value="1"/>
</dbReference>
<dbReference type="InterPro" id="IPR013128">
    <property type="entry name" value="Peptidase_C1A"/>
</dbReference>
<feature type="domain" description="Peptidase C1A papain C-terminal" evidence="5">
    <location>
        <begin position="134"/>
        <end position="346"/>
    </location>
</feature>
<proteinExistence type="inferred from homology"/>
<keyword evidence="8" id="KW-1185">Reference proteome</keyword>
<reference evidence="6" key="2">
    <citation type="submission" date="2019-06" db="EMBL/GenBank/DDBJ databases">
        <title>Genomics analysis of Aphanomyces spp. identifies a new class of oomycete effector associated with host adaptation.</title>
        <authorList>
            <person name="Gaulin E."/>
        </authorList>
    </citation>
    <scope>NUCLEOTIDE SEQUENCE</scope>
    <source>
        <strain evidence="6">CBS 578.67</strain>
    </source>
</reference>
<evidence type="ECO:0000256" key="2">
    <source>
        <dbReference type="ARBA" id="ARBA00023145"/>
    </source>
</evidence>
<keyword evidence="2" id="KW-0865">Zymogen</keyword>
<evidence type="ECO:0000313" key="7">
    <source>
        <dbReference type="EMBL" id="VFT83256.1"/>
    </source>
</evidence>
<dbReference type="SUPFAM" id="SSF54001">
    <property type="entry name" value="Cysteine proteinases"/>
    <property type="match status" value="1"/>
</dbReference>
<evidence type="ECO:0000313" key="6">
    <source>
        <dbReference type="EMBL" id="KAF0708703.1"/>
    </source>
</evidence>
<feature type="compositionally biased region" description="Low complexity" evidence="3">
    <location>
        <begin position="350"/>
        <end position="375"/>
    </location>
</feature>
<feature type="compositionally biased region" description="Basic residues" evidence="3">
    <location>
        <begin position="414"/>
        <end position="424"/>
    </location>
</feature>
<dbReference type="PROSITE" id="PS00139">
    <property type="entry name" value="THIOL_PROTEASE_CYS"/>
    <property type="match status" value="1"/>
</dbReference>
<dbReference type="InterPro" id="IPR038765">
    <property type="entry name" value="Papain-like_cys_pep_sf"/>
</dbReference>
<gene>
    <name evidence="7" type="primary">Aste57867_6257</name>
    <name evidence="6" type="ORF">As57867_006243</name>
    <name evidence="7" type="ORF">ASTE57867_6257</name>
</gene>
<keyword evidence="4" id="KW-0732">Signal</keyword>
<dbReference type="EMBL" id="VJMH01002456">
    <property type="protein sequence ID" value="KAF0708703.1"/>
    <property type="molecule type" value="Genomic_DNA"/>
</dbReference>
<protein>
    <submittedName>
        <fullName evidence="7">Aste57867_6257 protein</fullName>
    </submittedName>
</protein>
<dbReference type="AlphaFoldDB" id="A0A485KHS5"/>
<dbReference type="OrthoDB" id="6275316at2759"/>
<reference evidence="7 8" key="1">
    <citation type="submission" date="2019-03" db="EMBL/GenBank/DDBJ databases">
        <authorList>
            <person name="Gaulin E."/>
            <person name="Dumas B."/>
        </authorList>
    </citation>
    <scope>NUCLEOTIDE SEQUENCE [LARGE SCALE GENOMIC DNA]</scope>
    <source>
        <strain evidence="7">CBS 568.67</strain>
    </source>
</reference>
<feature type="compositionally biased region" description="Low complexity" evidence="3">
    <location>
        <begin position="425"/>
        <end position="461"/>
    </location>
</feature>
<dbReference type="GO" id="GO:0006508">
    <property type="term" value="P:proteolysis"/>
    <property type="evidence" value="ECO:0007669"/>
    <property type="project" value="InterPro"/>
</dbReference>
<evidence type="ECO:0000256" key="3">
    <source>
        <dbReference type="SAM" id="MobiDB-lite"/>
    </source>
</evidence>
<name>A0A485KHS5_9STRA</name>
<dbReference type="Pfam" id="PF00112">
    <property type="entry name" value="Peptidase_C1"/>
    <property type="match status" value="1"/>
</dbReference>
<sequence length="503" mass="53652">MKLSLVLLAATISTSLATRMAFTRLTSDQQGDVQQKLAKWKALYGPLALKNGFVPPATESLDEDAHSQDELERFHNTILDVQEAARMNPSATFSEFNQFALLNADEFKKVLQESFGDANTTSADPLPQAEQVRATTAIDWSSSKCMSPVMNQGGCGSCWTFSSVATVEMAHCLTTGEPIKLSEQHVLSCDTKSQFGCRGGYPYWAMDWMADGVCTEADYPYTAGTTGTRGTCNDQCTKKKLSIGKTIRTSGDASLVTALTKQPVTVLVEAGNLVWKNYKGGVVTQCPGSDYDHAVMAVGFGTSTDDFFKIKNSWGAQWGENGFMYLKRGLDGRGMCNIAQSVSYPELTGAPSPTSYQPSSSPSSTTSKPSSTTPTPTTPSPQPSSYSPSTTPVTTPSTTTPATPVTTTQEPKTTRKPKTCKPKSSKPVSSTSAIPSTIIPSTITPASSQPSTPPASSKAPAPKGDCHGCTGCYSKSLGSCLSAEYTKDNCASYSYFQTYWCGN</sequence>
<dbReference type="CDD" id="cd02248">
    <property type="entry name" value="Peptidase_C1A"/>
    <property type="match status" value="1"/>
</dbReference>
<dbReference type="InterPro" id="IPR039417">
    <property type="entry name" value="Peptidase_C1A_papain-like"/>
</dbReference>
<feature type="compositionally biased region" description="Low complexity" evidence="3">
    <location>
        <begin position="383"/>
        <end position="411"/>
    </location>
</feature>
<evidence type="ECO:0000259" key="5">
    <source>
        <dbReference type="SMART" id="SM00645"/>
    </source>
</evidence>
<dbReference type="PRINTS" id="PR01217">
    <property type="entry name" value="PRICHEXTENSN"/>
</dbReference>
<feature type="signal peptide" evidence="4">
    <location>
        <begin position="1"/>
        <end position="17"/>
    </location>
</feature>
<dbReference type="PANTHER" id="PTHR12411">
    <property type="entry name" value="CYSTEINE PROTEASE FAMILY C1-RELATED"/>
    <property type="match status" value="1"/>
</dbReference>
<evidence type="ECO:0000313" key="8">
    <source>
        <dbReference type="Proteomes" id="UP000332933"/>
    </source>
</evidence>
<dbReference type="Proteomes" id="UP000332933">
    <property type="component" value="Unassembled WGS sequence"/>
</dbReference>
<dbReference type="GO" id="GO:0008234">
    <property type="term" value="F:cysteine-type peptidase activity"/>
    <property type="evidence" value="ECO:0007669"/>
    <property type="project" value="InterPro"/>
</dbReference>
<dbReference type="Gene3D" id="3.90.70.10">
    <property type="entry name" value="Cysteine proteinases"/>
    <property type="match status" value="1"/>
</dbReference>
<evidence type="ECO:0000256" key="1">
    <source>
        <dbReference type="ARBA" id="ARBA00008455"/>
    </source>
</evidence>
<feature type="chain" id="PRO_5033827049" evidence="4">
    <location>
        <begin position="18"/>
        <end position="503"/>
    </location>
</feature>
<dbReference type="EMBL" id="CAADRA010002458">
    <property type="protein sequence ID" value="VFT83256.1"/>
    <property type="molecule type" value="Genomic_DNA"/>
</dbReference>